<protein>
    <submittedName>
        <fullName evidence="3">Uncharacterized protein</fullName>
    </submittedName>
</protein>
<keyword evidence="4" id="KW-1185">Reference proteome</keyword>
<proteinExistence type="predicted"/>
<evidence type="ECO:0000256" key="1">
    <source>
        <dbReference type="SAM" id="MobiDB-lite"/>
    </source>
</evidence>
<sequence>MPTTLLRFILALMLLPFLWTAADAQAVSFPDLASALPGHKDVTYLDLARMVIPDLAADKDGLYRGGLPIKMRHVEGPDSGGSPPETSGFSNAAVLAIKAGGEDRLTMLFDLGDSPDSAEGYAVLALYDIAGKPTLLDAVNVAVDRGTYFRDPGKLSVSANDDVLITMSMHFNSNQNYVITPLIMVRDDKFELIDMIYTFDEKLCAYSRKQDVAFQTIADGQPYAALKVTVTDTTAPSEESCDDAPPEAASQDISATYRWDTKTSRYVKDSDALDRLAAENEKRF</sequence>
<accession>A0ABW4UCU5</accession>
<organism evidence="3 4">
    <name type="scientific">Mesorhizobium newzealandense</name>
    <dbReference type="NCBI Taxonomy" id="1300302"/>
    <lineage>
        <taxon>Bacteria</taxon>
        <taxon>Pseudomonadati</taxon>
        <taxon>Pseudomonadota</taxon>
        <taxon>Alphaproteobacteria</taxon>
        <taxon>Hyphomicrobiales</taxon>
        <taxon>Phyllobacteriaceae</taxon>
        <taxon>Mesorhizobium</taxon>
    </lineage>
</organism>
<dbReference type="EMBL" id="JBHUGZ010000014">
    <property type="protein sequence ID" value="MFD1985268.1"/>
    <property type="molecule type" value="Genomic_DNA"/>
</dbReference>
<evidence type="ECO:0000313" key="4">
    <source>
        <dbReference type="Proteomes" id="UP001597405"/>
    </source>
</evidence>
<feature type="region of interest" description="Disordered" evidence="1">
    <location>
        <begin position="235"/>
        <end position="254"/>
    </location>
</feature>
<keyword evidence="2" id="KW-0732">Signal</keyword>
<name>A0ABW4UCU5_9HYPH</name>
<evidence type="ECO:0000256" key="2">
    <source>
        <dbReference type="SAM" id="SignalP"/>
    </source>
</evidence>
<dbReference type="Proteomes" id="UP001597405">
    <property type="component" value="Unassembled WGS sequence"/>
</dbReference>
<reference evidence="4" key="1">
    <citation type="journal article" date="2019" name="Int. J. Syst. Evol. Microbiol.">
        <title>The Global Catalogue of Microorganisms (GCM) 10K type strain sequencing project: providing services to taxonomists for standard genome sequencing and annotation.</title>
        <authorList>
            <consortium name="The Broad Institute Genomics Platform"/>
            <consortium name="The Broad Institute Genome Sequencing Center for Infectious Disease"/>
            <person name="Wu L."/>
            <person name="Ma J."/>
        </authorList>
    </citation>
    <scope>NUCLEOTIDE SEQUENCE [LARGE SCALE GENOMIC DNA]</scope>
    <source>
        <strain evidence="4">CGMCC 1.16225</strain>
    </source>
</reference>
<evidence type="ECO:0000313" key="3">
    <source>
        <dbReference type="EMBL" id="MFD1985268.1"/>
    </source>
</evidence>
<feature type="chain" id="PRO_5046715488" evidence="2">
    <location>
        <begin position="22"/>
        <end position="284"/>
    </location>
</feature>
<comment type="caution">
    <text evidence="3">The sequence shown here is derived from an EMBL/GenBank/DDBJ whole genome shotgun (WGS) entry which is preliminary data.</text>
</comment>
<gene>
    <name evidence="3" type="ORF">ACFSOZ_22275</name>
</gene>
<dbReference type="RefSeq" id="WP_379101551.1">
    <property type="nucleotide sequence ID" value="NZ_JBHUGZ010000014.1"/>
</dbReference>
<feature type="signal peptide" evidence="2">
    <location>
        <begin position="1"/>
        <end position="21"/>
    </location>
</feature>